<evidence type="ECO:0000259" key="9">
    <source>
        <dbReference type="Pfam" id="PF13231"/>
    </source>
</evidence>
<keyword evidence="6 8" id="KW-1133">Transmembrane helix</keyword>
<organism evidence="10 11">
    <name type="scientific">Pseudonocardia humida</name>
    <dbReference type="NCBI Taxonomy" id="2800819"/>
    <lineage>
        <taxon>Bacteria</taxon>
        <taxon>Bacillati</taxon>
        <taxon>Actinomycetota</taxon>
        <taxon>Actinomycetes</taxon>
        <taxon>Pseudonocardiales</taxon>
        <taxon>Pseudonocardiaceae</taxon>
        <taxon>Pseudonocardia</taxon>
    </lineage>
</organism>
<evidence type="ECO:0000256" key="2">
    <source>
        <dbReference type="ARBA" id="ARBA00022475"/>
    </source>
</evidence>
<feature type="transmembrane region" description="Helical" evidence="8">
    <location>
        <begin position="26"/>
        <end position="46"/>
    </location>
</feature>
<feature type="transmembrane region" description="Helical" evidence="8">
    <location>
        <begin position="214"/>
        <end position="232"/>
    </location>
</feature>
<keyword evidence="11" id="KW-1185">Reference proteome</keyword>
<dbReference type="EMBL" id="JAGSOV010000060">
    <property type="protein sequence ID" value="MCO1658967.1"/>
    <property type="molecule type" value="Genomic_DNA"/>
</dbReference>
<feature type="transmembrane region" description="Helical" evidence="8">
    <location>
        <begin position="311"/>
        <end position="328"/>
    </location>
</feature>
<feature type="transmembrane region" description="Helical" evidence="8">
    <location>
        <begin position="289"/>
        <end position="305"/>
    </location>
</feature>
<dbReference type="PANTHER" id="PTHR33908">
    <property type="entry name" value="MANNOSYLTRANSFERASE YKCB-RELATED"/>
    <property type="match status" value="1"/>
</dbReference>
<evidence type="ECO:0000256" key="7">
    <source>
        <dbReference type="ARBA" id="ARBA00023136"/>
    </source>
</evidence>
<comment type="caution">
    <text evidence="10">The sequence shown here is derived from an EMBL/GenBank/DDBJ whole genome shotgun (WGS) entry which is preliminary data.</text>
</comment>
<keyword evidence="5 8" id="KW-0812">Transmembrane</keyword>
<dbReference type="InterPro" id="IPR050297">
    <property type="entry name" value="LipidA_mod_glycosyltrf_83"/>
</dbReference>
<dbReference type="Proteomes" id="UP001165283">
    <property type="component" value="Unassembled WGS sequence"/>
</dbReference>
<gene>
    <name evidence="10" type="ORF">KDL28_28250</name>
</gene>
<dbReference type="RefSeq" id="WP_252443474.1">
    <property type="nucleotide sequence ID" value="NZ_JAGSOV010000060.1"/>
</dbReference>
<reference evidence="10" key="1">
    <citation type="submission" date="2021-04" db="EMBL/GenBank/DDBJ databases">
        <title>Pseudonocardia sp. nov., isolated from sandy soil of mangrove forest.</title>
        <authorList>
            <person name="Zan Z."/>
            <person name="Huang R."/>
            <person name="Liu W."/>
        </authorList>
    </citation>
    <scope>NUCLEOTIDE SEQUENCE</scope>
    <source>
        <strain evidence="10">S2-4</strain>
    </source>
</reference>
<dbReference type="Pfam" id="PF13231">
    <property type="entry name" value="PMT_2"/>
    <property type="match status" value="1"/>
</dbReference>
<evidence type="ECO:0000256" key="5">
    <source>
        <dbReference type="ARBA" id="ARBA00022692"/>
    </source>
</evidence>
<dbReference type="InterPro" id="IPR038731">
    <property type="entry name" value="RgtA/B/C-like"/>
</dbReference>
<evidence type="ECO:0000313" key="11">
    <source>
        <dbReference type="Proteomes" id="UP001165283"/>
    </source>
</evidence>
<keyword evidence="4 10" id="KW-0808">Transferase</keyword>
<keyword evidence="2" id="KW-1003">Cell membrane</keyword>
<keyword evidence="7 8" id="KW-0472">Membrane</keyword>
<evidence type="ECO:0000256" key="1">
    <source>
        <dbReference type="ARBA" id="ARBA00004651"/>
    </source>
</evidence>
<accession>A0ABT1A7F8</accession>
<feature type="transmembrane region" description="Helical" evidence="8">
    <location>
        <begin position="93"/>
        <end position="113"/>
    </location>
</feature>
<proteinExistence type="predicted"/>
<sequence length="506" mass="53601">MTGATDTTPRATPTDRRLLTGDPVPAFARGPVLALAGVVALLLTAVSGRYGYFGDELYFVAAGHHLDWGYADQPPLVPLLALLMDTIAPGSVAVLRIPATLATVAGIVLAALLARELGGGRRAQLITAGAFAGAPIFLAGGHLLATSTFDPVLWAAVTWLAVRWVRTRADRLLLAAGAVTAVALQVKFLIVGFWAIAIIAVLVVGPRVMLRRPALWAGGAIAVLATVPTLLWQAGNGWPQLGMSQAVAAESVYAGGMLGFLPLGLAGGFLIGLVLAVHGTYRLLRDPDLRFLGITALGVAALFMLTGGRPYYIAGMFPLVWAASAVTIERGSASRWWRWIPTWPVYALSAVFVLAVAHPLPIKPVSWHADQPLQIGNFQRDEIGWENTVPDVVAAYEALPPQAAADAVVVTGDYWTVSAIQRYAPQLPAYSYHRGAAWFGTPPEDSGAVLFLGDPTALAPYFTSVTVVGALDNDLRVANLTQGGPLFLLEGRTAPWSEIWPAVRHL</sequence>
<evidence type="ECO:0000256" key="8">
    <source>
        <dbReference type="SAM" id="Phobius"/>
    </source>
</evidence>
<evidence type="ECO:0000256" key="6">
    <source>
        <dbReference type="ARBA" id="ARBA00022989"/>
    </source>
</evidence>
<feature type="transmembrane region" description="Helical" evidence="8">
    <location>
        <begin position="252"/>
        <end position="277"/>
    </location>
</feature>
<evidence type="ECO:0000256" key="4">
    <source>
        <dbReference type="ARBA" id="ARBA00022679"/>
    </source>
</evidence>
<dbReference type="GO" id="GO:0016757">
    <property type="term" value="F:glycosyltransferase activity"/>
    <property type="evidence" value="ECO:0007669"/>
    <property type="project" value="UniProtKB-KW"/>
</dbReference>
<dbReference type="PANTHER" id="PTHR33908:SF11">
    <property type="entry name" value="MEMBRANE PROTEIN"/>
    <property type="match status" value="1"/>
</dbReference>
<dbReference type="EC" id="2.4.-.-" evidence="10"/>
<evidence type="ECO:0000256" key="3">
    <source>
        <dbReference type="ARBA" id="ARBA00022676"/>
    </source>
</evidence>
<feature type="transmembrane region" description="Helical" evidence="8">
    <location>
        <begin position="172"/>
        <end position="202"/>
    </location>
</feature>
<feature type="transmembrane region" description="Helical" evidence="8">
    <location>
        <begin position="125"/>
        <end position="145"/>
    </location>
</feature>
<name>A0ABT1A7F8_9PSEU</name>
<feature type="domain" description="Glycosyltransferase RgtA/B/C/D-like" evidence="9">
    <location>
        <begin position="72"/>
        <end position="232"/>
    </location>
</feature>
<evidence type="ECO:0000313" key="10">
    <source>
        <dbReference type="EMBL" id="MCO1658967.1"/>
    </source>
</evidence>
<keyword evidence="3 10" id="KW-0328">Glycosyltransferase</keyword>
<comment type="subcellular location">
    <subcellularLocation>
        <location evidence="1">Cell membrane</location>
        <topology evidence="1">Multi-pass membrane protein</topology>
    </subcellularLocation>
</comment>
<feature type="transmembrane region" description="Helical" evidence="8">
    <location>
        <begin position="340"/>
        <end position="360"/>
    </location>
</feature>
<protein>
    <submittedName>
        <fullName evidence="10">Glycosyltransferase family 39 protein</fullName>
        <ecNumber evidence="10">2.4.-.-</ecNumber>
    </submittedName>
</protein>